<organism evidence="2 3">
    <name type="scientific">Fusicatenibacter saccharivorans</name>
    <dbReference type="NCBI Taxonomy" id="1150298"/>
    <lineage>
        <taxon>Bacteria</taxon>
        <taxon>Bacillati</taxon>
        <taxon>Bacillota</taxon>
        <taxon>Clostridia</taxon>
        <taxon>Lachnospirales</taxon>
        <taxon>Lachnospiraceae</taxon>
        <taxon>Fusicatenibacter</taxon>
    </lineage>
</organism>
<keyword evidence="1" id="KW-1133">Transmembrane helix</keyword>
<dbReference type="EMBL" id="CYYV01000002">
    <property type="protein sequence ID" value="CUN57994.1"/>
    <property type="molecule type" value="Genomic_DNA"/>
</dbReference>
<dbReference type="RefSeq" id="WP_055226111.1">
    <property type="nucleotide sequence ID" value="NZ_CAXSRP010000008.1"/>
</dbReference>
<keyword evidence="1" id="KW-0812">Transmembrane</keyword>
<protein>
    <submittedName>
        <fullName evidence="2">Uncharacterized protein</fullName>
    </submittedName>
</protein>
<evidence type="ECO:0000313" key="2">
    <source>
        <dbReference type="EMBL" id="CUN57994.1"/>
    </source>
</evidence>
<reference evidence="2 3" key="1">
    <citation type="submission" date="2015-09" db="EMBL/GenBank/DDBJ databases">
        <authorList>
            <consortium name="Pathogen Informatics"/>
        </authorList>
    </citation>
    <scope>NUCLEOTIDE SEQUENCE [LARGE SCALE GENOMIC DNA]</scope>
    <source>
        <strain evidence="2 3">2789STDY5608849</strain>
    </source>
</reference>
<evidence type="ECO:0000256" key="1">
    <source>
        <dbReference type="SAM" id="Phobius"/>
    </source>
</evidence>
<keyword evidence="1" id="KW-0472">Membrane</keyword>
<dbReference type="Proteomes" id="UP000095706">
    <property type="component" value="Unassembled WGS sequence"/>
</dbReference>
<name>A0A173Y271_9FIRM</name>
<gene>
    <name evidence="2" type="ORF">ERS852406_00393</name>
</gene>
<evidence type="ECO:0000313" key="3">
    <source>
        <dbReference type="Proteomes" id="UP000095706"/>
    </source>
</evidence>
<accession>A0A173Y271</accession>
<feature type="transmembrane region" description="Helical" evidence="1">
    <location>
        <begin position="47"/>
        <end position="67"/>
    </location>
</feature>
<sequence>MDFGTVTVWTVIKRFLLGWIAAGGLLVIASCVKYREFIVTVFLNNTWAWINALMPVVIILVGIRCMIRAVLK</sequence>
<dbReference type="AlphaFoldDB" id="A0A173Y271"/>
<proteinExistence type="predicted"/>